<gene>
    <name evidence="2" type="ORF">THIOM_000533</name>
</gene>
<organism evidence="2 3">
    <name type="scientific">Candidatus Thiomargarita nelsonii</name>
    <dbReference type="NCBI Taxonomy" id="1003181"/>
    <lineage>
        <taxon>Bacteria</taxon>
        <taxon>Pseudomonadati</taxon>
        <taxon>Pseudomonadota</taxon>
        <taxon>Gammaproteobacteria</taxon>
        <taxon>Thiotrichales</taxon>
        <taxon>Thiotrichaceae</taxon>
        <taxon>Thiomargarita</taxon>
    </lineage>
</organism>
<feature type="region of interest" description="Disordered" evidence="1">
    <location>
        <begin position="1"/>
        <end position="20"/>
    </location>
</feature>
<accession>A0A176S6K2</accession>
<evidence type="ECO:0000256" key="1">
    <source>
        <dbReference type="SAM" id="MobiDB-lite"/>
    </source>
</evidence>
<name>A0A176S6K2_9GAMM</name>
<proteinExistence type="predicted"/>
<dbReference type="Proteomes" id="UP000076962">
    <property type="component" value="Unassembled WGS sequence"/>
</dbReference>
<keyword evidence="3" id="KW-1185">Reference proteome</keyword>
<feature type="region of interest" description="Disordered" evidence="1">
    <location>
        <begin position="46"/>
        <end position="71"/>
    </location>
</feature>
<dbReference type="AlphaFoldDB" id="A0A176S6K2"/>
<dbReference type="EMBL" id="LUTY01000250">
    <property type="protein sequence ID" value="OAD23630.1"/>
    <property type="molecule type" value="Genomic_DNA"/>
</dbReference>
<protein>
    <submittedName>
        <fullName evidence="2">Uncharacterized protein</fullName>
    </submittedName>
</protein>
<comment type="caution">
    <text evidence="2">The sequence shown here is derived from an EMBL/GenBank/DDBJ whole genome shotgun (WGS) entry which is preliminary data.</text>
</comment>
<evidence type="ECO:0000313" key="3">
    <source>
        <dbReference type="Proteomes" id="UP000076962"/>
    </source>
</evidence>
<sequence length="71" mass="7590">MGKRKERPSKPRTFSGNFSTGLAGIGKRRVTFNSRGLGTYFINTSNVNSSPLGRPLSTANNSPLTGKSNVC</sequence>
<reference evidence="2 3" key="1">
    <citation type="submission" date="2016-05" db="EMBL/GenBank/DDBJ databases">
        <title>Single-cell genome of chain-forming Candidatus Thiomargarita nelsonii and comparison to other large sulfur-oxidizing bacteria.</title>
        <authorList>
            <person name="Winkel M."/>
            <person name="Salman V."/>
            <person name="Woyke T."/>
            <person name="Schulz-Vogt H."/>
            <person name="Richter M."/>
            <person name="Flood B."/>
            <person name="Bailey J."/>
            <person name="Amann R."/>
            <person name="Mussmann M."/>
        </authorList>
    </citation>
    <scope>NUCLEOTIDE SEQUENCE [LARGE SCALE GENOMIC DNA]</scope>
    <source>
        <strain evidence="2 3">THI036</strain>
    </source>
</reference>
<evidence type="ECO:0000313" key="2">
    <source>
        <dbReference type="EMBL" id="OAD23630.1"/>
    </source>
</evidence>